<keyword evidence="1" id="KW-0732">Signal</keyword>
<feature type="chain" id="PRO_5006855457" evidence="1">
    <location>
        <begin position="23"/>
        <end position="336"/>
    </location>
</feature>
<protein>
    <submittedName>
        <fullName evidence="2">Aspartate/tyrosine/aromatic aminotransferase</fullName>
    </submittedName>
</protein>
<dbReference type="RefSeq" id="WP_096421884.1">
    <property type="nucleotide sequence ID" value="NZ_AP017315.1"/>
</dbReference>
<dbReference type="PROSITE" id="PS00430">
    <property type="entry name" value="TONB_DEPENDENT_REC_1"/>
    <property type="match status" value="1"/>
</dbReference>
<organism evidence="2 3">
    <name type="scientific">Microcella alkaliphila</name>
    <dbReference type="NCBI Taxonomy" id="279828"/>
    <lineage>
        <taxon>Bacteria</taxon>
        <taxon>Bacillati</taxon>
        <taxon>Actinomycetota</taxon>
        <taxon>Actinomycetes</taxon>
        <taxon>Micrococcales</taxon>
        <taxon>Microbacteriaceae</taxon>
        <taxon>Microcella</taxon>
    </lineage>
</organism>
<dbReference type="InterPro" id="IPR010916">
    <property type="entry name" value="TonB_box_CS"/>
</dbReference>
<dbReference type="AlphaFoldDB" id="A0A0U5BVV4"/>
<accession>A0A0U5BVV4</accession>
<dbReference type="EMBL" id="AP017315">
    <property type="protein sequence ID" value="BAU32589.1"/>
    <property type="molecule type" value="Genomic_DNA"/>
</dbReference>
<dbReference type="Proteomes" id="UP000218965">
    <property type="component" value="Chromosome"/>
</dbReference>
<reference evidence="2 3" key="2">
    <citation type="submission" date="2016-01" db="EMBL/GenBank/DDBJ databases">
        <title>Microcella alkaliphila JAM AC0309 whole genome shotgun sequence.</title>
        <authorList>
            <person name="Kurata A."/>
            <person name="Hirose Y."/>
            <person name="Kishimoto N."/>
            <person name="Kobayashi T."/>
        </authorList>
    </citation>
    <scope>NUCLEOTIDE SEQUENCE [LARGE SCALE GENOMIC DNA]</scope>
    <source>
        <strain evidence="2 3">JAM AC0309</strain>
    </source>
</reference>
<sequence>MTAPLRLVAVLAPRWTATSSLAAELSARATAGALPAGVVYPLDAAWFGRTADSVTVHAELVELSGASRPNDGHGALRARPPQARQVVRDRLRRVADDARDAGAHTLVLVAPGAAWLADPSGLRRELRTVADSVDVVLPVRRPDDALAAALAQSVRLAEQTGETTLTARAALASDQRAHEHRYADLLRRWTDPDGKVRVLVTPVSGGSAVDALVATLGLDAASLAVDTDGPAAVVPPPSREALAAIAGLARRRARVGWVPGVRRRTDAQLAEVRRAADNAALAGAAPFAFTDAERRMLARRFRTDREAVRAHVAWQWPEGAPAGPLRDAWLAWFAED</sequence>
<evidence type="ECO:0000313" key="2">
    <source>
        <dbReference type="EMBL" id="BAU32589.1"/>
    </source>
</evidence>
<gene>
    <name evidence="2" type="ORF">MalAC0309_1741</name>
</gene>
<dbReference type="KEGG" id="malk:MalAC0309_1741"/>
<evidence type="ECO:0000313" key="3">
    <source>
        <dbReference type="Proteomes" id="UP000218965"/>
    </source>
</evidence>
<name>A0A0U5BVV4_9MICO</name>
<keyword evidence="2" id="KW-0808">Transferase</keyword>
<keyword evidence="2" id="KW-0032">Aminotransferase</keyword>
<dbReference type="OrthoDB" id="9819998at2"/>
<feature type="signal peptide" evidence="1">
    <location>
        <begin position="1"/>
        <end position="22"/>
    </location>
</feature>
<evidence type="ECO:0000256" key="1">
    <source>
        <dbReference type="SAM" id="SignalP"/>
    </source>
</evidence>
<reference evidence="3" key="1">
    <citation type="submission" date="2015-12" db="EMBL/GenBank/DDBJ databases">
        <authorList>
            <person name="Shamseldin A."/>
            <person name="Moawad H."/>
            <person name="Abd El-Rahim W.M."/>
            <person name="Sadowsky M.J."/>
        </authorList>
    </citation>
    <scope>NUCLEOTIDE SEQUENCE [LARGE SCALE GENOMIC DNA]</scope>
    <source>
        <strain evidence="3">JAM AC0309</strain>
    </source>
</reference>
<dbReference type="GO" id="GO:0008483">
    <property type="term" value="F:transaminase activity"/>
    <property type="evidence" value="ECO:0007669"/>
    <property type="project" value="UniProtKB-KW"/>
</dbReference>
<proteinExistence type="predicted"/>